<dbReference type="Pfam" id="PF00106">
    <property type="entry name" value="adh_short"/>
    <property type="match status" value="2"/>
</dbReference>
<evidence type="ECO:0000256" key="1">
    <source>
        <dbReference type="ARBA" id="ARBA00023002"/>
    </source>
</evidence>
<dbReference type="GO" id="GO:0016491">
    <property type="term" value="F:oxidoreductase activity"/>
    <property type="evidence" value="ECO:0007669"/>
    <property type="project" value="UniProtKB-KW"/>
</dbReference>
<evidence type="ECO:0000256" key="2">
    <source>
        <dbReference type="RuleBase" id="RU000363"/>
    </source>
</evidence>
<accession>A0A5K3FXM6</accession>
<comment type="similarity">
    <text evidence="2">Belongs to the short-chain dehydrogenases/reductases (SDR) family.</text>
</comment>
<dbReference type="Gene3D" id="3.40.50.720">
    <property type="entry name" value="NAD(P)-binding Rossmann-like Domain"/>
    <property type="match status" value="1"/>
</dbReference>
<evidence type="ECO:0000313" key="3">
    <source>
        <dbReference type="WBParaSite" id="MCU_012455-RB"/>
    </source>
</evidence>
<dbReference type="PANTHER" id="PTHR43157">
    <property type="entry name" value="PHOSPHATIDYLINOSITOL-GLYCAN BIOSYNTHESIS CLASS F PROTEIN-RELATED"/>
    <property type="match status" value="1"/>
</dbReference>
<dbReference type="WBParaSite" id="MCU_012455-RB">
    <property type="protein sequence ID" value="MCU_012455-RB"/>
    <property type="gene ID" value="MCU_012455"/>
</dbReference>
<dbReference type="CDD" id="cd05327">
    <property type="entry name" value="retinol-DH_like_SDR_c_like"/>
    <property type="match status" value="1"/>
</dbReference>
<dbReference type="PRINTS" id="PR00081">
    <property type="entry name" value="GDHRDH"/>
</dbReference>
<proteinExistence type="inferred from homology"/>
<reference evidence="3" key="1">
    <citation type="submission" date="2019-11" db="UniProtKB">
        <authorList>
            <consortium name="WormBaseParasite"/>
        </authorList>
    </citation>
    <scope>IDENTIFICATION</scope>
</reference>
<dbReference type="SUPFAM" id="SSF51735">
    <property type="entry name" value="NAD(P)-binding Rossmann-fold domains"/>
    <property type="match status" value="1"/>
</dbReference>
<dbReference type="PRINTS" id="PR00080">
    <property type="entry name" value="SDRFAMILY"/>
</dbReference>
<dbReference type="AlphaFoldDB" id="A0A5K3FXM6"/>
<name>A0A5K3FXM6_MESCO</name>
<keyword evidence="1" id="KW-0560">Oxidoreductase</keyword>
<dbReference type="InterPro" id="IPR036291">
    <property type="entry name" value="NAD(P)-bd_dom_sf"/>
</dbReference>
<organism evidence="3">
    <name type="scientific">Mesocestoides corti</name>
    <name type="common">Flatworm</name>
    <dbReference type="NCBI Taxonomy" id="53468"/>
    <lineage>
        <taxon>Eukaryota</taxon>
        <taxon>Metazoa</taxon>
        <taxon>Spiralia</taxon>
        <taxon>Lophotrochozoa</taxon>
        <taxon>Platyhelminthes</taxon>
        <taxon>Cestoda</taxon>
        <taxon>Eucestoda</taxon>
        <taxon>Cyclophyllidea</taxon>
        <taxon>Mesocestoididae</taxon>
        <taxon>Mesocestoides</taxon>
    </lineage>
</organism>
<protein>
    <submittedName>
        <fullName evidence="3">Ovule protein</fullName>
    </submittedName>
</protein>
<dbReference type="InterPro" id="IPR002347">
    <property type="entry name" value="SDR_fam"/>
</dbReference>
<sequence length="336" mass="36313">MLKAFAAFGGACGVLLIANKVYFSGGKCYETGRLDGKLAIVTGANGGIGKETTAELVRRGAIVIMACRNLERAEAAKVDIVQRYGEGQPSALTTNVVNSHMCPFLSPVKPEQLIVESLDLSSLNSVRDFVSRVSAIVGKVDILVNNAGIMACPYGETKDGFEMQMGTNHLGPFLLTELLLPLIKRAGPGSRIIFVSSRAHLRTKSGLVPLNGEKAAYSRFNSYCRSKLANVMYSSYLAKRLETDGIKTASVHPGVVQTDLFKLPESMKTILRFVTRPFMKTPWEGAQTTLYTILVQNLKSGAYYSDCALSNPSPIVFDEKATECLIAASRKAVGLD</sequence>
<dbReference type="PANTHER" id="PTHR43157:SF31">
    <property type="entry name" value="PHOSPHATIDYLINOSITOL-GLYCAN BIOSYNTHESIS CLASS F PROTEIN"/>
    <property type="match status" value="1"/>
</dbReference>